<feature type="domain" description="E3 ubiquitin-protein ligase synoviolin-like TPR repeats" evidence="12">
    <location>
        <begin position="32"/>
        <end position="263"/>
    </location>
</feature>
<feature type="transmembrane region" description="Helical" evidence="11">
    <location>
        <begin position="168"/>
        <end position="188"/>
    </location>
</feature>
<feature type="transmembrane region" description="Helical" evidence="11">
    <location>
        <begin position="130"/>
        <end position="147"/>
    </location>
</feature>
<dbReference type="GeneID" id="28728069"/>
<dbReference type="Proteomes" id="UP000037751">
    <property type="component" value="Unassembled WGS sequence"/>
</dbReference>
<dbReference type="STRING" id="77020.A0A0M9VN88"/>
<evidence type="ECO:0000256" key="11">
    <source>
        <dbReference type="SAM" id="Phobius"/>
    </source>
</evidence>
<evidence type="ECO:0000259" key="12">
    <source>
        <dbReference type="Pfam" id="PF25563"/>
    </source>
</evidence>
<dbReference type="AlphaFoldDB" id="A0A0M9VN88"/>
<feature type="transmembrane region" description="Helical" evidence="11">
    <location>
        <begin position="59"/>
        <end position="82"/>
    </location>
</feature>
<evidence type="ECO:0000256" key="6">
    <source>
        <dbReference type="ARBA" id="ARBA00022771"/>
    </source>
</evidence>
<keyword evidence="6" id="KW-0863">Zinc-finger</keyword>
<keyword evidence="14" id="KW-1185">Reference proteome</keyword>
<keyword evidence="7" id="KW-0862">Zinc</keyword>
<dbReference type="RefSeq" id="XP_017990721.1">
    <property type="nucleotide sequence ID" value="XM_018136194.1"/>
</dbReference>
<organism evidence="13 14">
    <name type="scientific">Malassezia pachydermatis</name>
    <dbReference type="NCBI Taxonomy" id="77020"/>
    <lineage>
        <taxon>Eukaryota</taxon>
        <taxon>Fungi</taxon>
        <taxon>Dikarya</taxon>
        <taxon>Basidiomycota</taxon>
        <taxon>Ustilaginomycotina</taxon>
        <taxon>Malasseziomycetes</taxon>
        <taxon>Malasseziales</taxon>
        <taxon>Malasseziaceae</taxon>
        <taxon>Malassezia</taxon>
    </lineage>
</organism>
<evidence type="ECO:0000256" key="3">
    <source>
        <dbReference type="ARBA" id="ARBA00022679"/>
    </source>
</evidence>
<feature type="compositionally biased region" description="Polar residues" evidence="10">
    <location>
        <begin position="428"/>
        <end position="437"/>
    </location>
</feature>
<keyword evidence="3" id="KW-0808">Transferase</keyword>
<evidence type="ECO:0000256" key="9">
    <source>
        <dbReference type="ARBA" id="ARBA00023136"/>
    </source>
</evidence>
<evidence type="ECO:0000256" key="2">
    <source>
        <dbReference type="ARBA" id="ARBA00004906"/>
    </source>
</evidence>
<evidence type="ECO:0000313" key="14">
    <source>
        <dbReference type="Proteomes" id="UP000037751"/>
    </source>
</evidence>
<evidence type="ECO:0000256" key="10">
    <source>
        <dbReference type="SAM" id="MobiDB-lite"/>
    </source>
</evidence>
<evidence type="ECO:0000256" key="7">
    <source>
        <dbReference type="ARBA" id="ARBA00022833"/>
    </source>
</evidence>
<reference evidence="13 14" key="1">
    <citation type="submission" date="2015-07" db="EMBL/GenBank/DDBJ databases">
        <title>Draft Genome Sequence of Malassezia furfur CBS1878 and Malassezia pachydermatis CBS1879.</title>
        <authorList>
            <person name="Triana S."/>
            <person name="Ohm R."/>
            <person name="Gonzalez A."/>
            <person name="DeCock H."/>
            <person name="Restrepo S."/>
            <person name="Celis A."/>
        </authorList>
    </citation>
    <scope>NUCLEOTIDE SEQUENCE [LARGE SCALE GENOMIC DNA]</scope>
    <source>
        <strain evidence="13 14">CBS 1879</strain>
    </source>
</reference>
<dbReference type="VEuPathDB" id="FungiDB:Malapachy_1693"/>
<accession>A0A0M9VN88</accession>
<dbReference type="OrthoDB" id="7759664at2759"/>
<name>A0A0M9VN88_9BASI</name>
<protein>
    <recommendedName>
        <fullName evidence="12">E3 ubiquitin-protein ligase synoviolin-like TPR repeats domain-containing protein</fullName>
    </recommendedName>
</protein>
<evidence type="ECO:0000256" key="4">
    <source>
        <dbReference type="ARBA" id="ARBA00022692"/>
    </source>
</evidence>
<dbReference type="InterPro" id="IPR057992">
    <property type="entry name" value="TPR_SYVN1_N"/>
</dbReference>
<feature type="transmembrane region" description="Helical" evidence="11">
    <location>
        <begin position="28"/>
        <end position="47"/>
    </location>
</feature>
<feature type="region of interest" description="Disordered" evidence="10">
    <location>
        <begin position="424"/>
        <end position="463"/>
    </location>
</feature>
<dbReference type="EMBL" id="LGAV01000007">
    <property type="protein sequence ID" value="KOS13089.1"/>
    <property type="molecule type" value="Genomic_DNA"/>
</dbReference>
<evidence type="ECO:0000256" key="1">
    <source>
        <dbReference type="ARBA" id="ARBA00004370"/>
    </source>
</evidence>
<proteinExistence type="predicted"/>
<feature type="region of interest" description="Disordered" evidence="10">
    <location>
        <begin position="290"/>
        <end position="319"/>
    </location>
</feature>
<dbReference type="Pfam" id="PF25563">
    <property type="entry name" value="TPR_SYVN1_N"/>
    <property type="match status" value="1"/>
</dbReference>
<feature type="compositionally biased region" description="Basic and acidic residues" evidence="10">
    <location>
        <begin position="438"/>
        <end position="463"/>
    </location>
</feature>
<comment type="pathway">
    <text evidence="2">Protein modification; protein ubiquitination.</text>
</comment>
<feature type="compositionally biased region" description="Polar residues" evidence="10">
    <location>
        <begin position="290"/>
        <end position="317"/>
    </location>
</feature>
<keyword evidence="4 11" id="KW-0812">Transmembrane</keyword>
<keyword evidence="9 11" id="KW-0472">Membrane</keyword>
<feature type="transmembrane region" description="Helical" evidence="11">
    <location>
        <begin position="208"/>
        <end position="228"/>
    </location>
</feature>
<comment type="caution">
    <text evidence="13">The sequence shown here is derived from an EMBL/GenBank/DDBJ whole genome shotgun (WGS) entry which is preliminary data.</text>
</comment>
<gene>
    <name evidence="13" type="ORF">Malapachy_1693</name>
</gene>
<evidence type="ECO:0000256" key="8">
    <source>
        <dbReference type="ARBA" id="ARBA00022989"/>
    </source>
</evidence>
<sequence>MQQAQDATEWRFDPAMARVIDVASLAKARVLVPYGLASTLAFIAMIYKARREYMDEAMAAAWVANSNGCMAIMFNFIAFVLIGSGRVLQMVLLGRLRRQELDTLREAIGIELFDMMVTLTMVFYKFDIRYLMLAGVLMMHSMFQRLCSARMDSMNQVPTVPRHWHVRMAFLFTYLQSNLTVLVPAMILFLLQNAGPGNVMILFATDGIIYQIHLLALMALYACTFYELQQQEPWEAKSKFVSLIEFLRDLAMFLAYPVCYGLALRTASTSGASPTMTPLQTLLQRFKQESNVRQASTEHTQSPTTELKSHPVQTESTLDPREAVRQATLKRFGNATSAETIKRQEDTSPSMIPLFNPAQVPNYATYYMPRLPHPLAEWIQPSATKSQAPTENLPEETETRLQTQLRTLEETQQLLQHAMHRVQDALQDPTSPATSNGKGKEKAREAYDHSDTLESYIQHEEDL</sequence>
<evidence type="ECO:0000256" key="5">
    <source>
        <dbReference type="ARBA" id="ARBA00022723"/>
    </source>
</evidence>
<keyword evidence="8 11" id="KW-1133">Transmembrane helix</keyword>
<keyword evidence="5" id="KW-0479">Metal-binding</keyword>
<comment type="subcellular location">
    <subcellularLocation>
        <location evidence="1">Membrane</location>
    </subcellularLocation>
</comment>
<evidence type="ECO:0000313" key="13">
    <source>
        <dbReference type="EMBL" id="KOS13089.1"/>
    </source>
</evidence>